<evidence type="ECO:0000313" key="7">
    <source>
        <dbReference type="Proteomes" id="UP000247091"/>
    </source>
</evidence>
<evidence type="ECO:0000313" key="6">
    <source>
        <dbReference type="EMBL" id="AGE53936.1"/>
    </source>
</evidence>
<evidence type="ECO:0000256" key="3">
    <source>
        <dbReference type="ARBA" id="ARBA00022844"/>
    </source>
</evidence>
<proteinExistence type="predicted"/>
<dbReference type="Gene3D" id="2.70.9.10">
    <property type="entry name" value="Adenovirus Type 2 Hexon, domain 4"/>
    <property type="match status" value="1"/>
</dbReference>
<evidence type="ECO:0000259" key="5">
    <source>
        <dbReference type="Pfam" id="PF16903"/>
    </source>
</evidence>
<dbReference type="InterPro" id="IPR038519">
    <property type="entry name" value="MCP_C_sf"/>
</dbReference>
<name>M1HW35_PBCVI</name>
<keyword evidence="2" id="KW-0167">Capsid protein</keyword>
<evidence type="ECO:0000256" key="1">
    <source>
        <dbReference type="ARBA" id="ARBA00004328"/>
    </source>
</evidence>
<dbReference type="SUPFAM" id="SSF49749">
    <property type="entry name" value="Group II dsDNA viruses VP"/>
    <property type="match status" value="2"/>
</dbReference>
<accession>M1HW35</accession>
<dbReference type="Pfam" id="PF16903">
    <property type="entry name" value="Capsid_N"/>
    <property type="match status" value="1"/>
</dbReference>
<comment type="subcellular location">
    <subcellularLocation>
        <location evidence="1">Virion</location>
    </subcellularLocation>
</comment>
<evidence type="ECO:0000256" key="2">
    <source>
        <dbReference type="ARBA" id="ARBA00022561"/>
    </source>
</evidence>
<dbReference type="Pfam" id="PF04451">
    <property type="entry name" value="Capsid_NCLDV"/>
    <property type="match status" value="1"/>
</dbReference>
<protein>
    <submittedName>
        <fullName evidence="6">Major capsid protein VP54</fullName>
    </submittedName>
</protein>
<dbReference type="Gene3D" id="2.70.9.20">
    <property type="entry name" value="Major capsid protein Vp54"/>
    <property type="match status" value="1"/>
</dbReference>
<dbReference type="InterPro" id="IPR031654">
    <property type="entry name" value="Capsid_N"/>
</dbReference>
<sequence>MAGGLSQLVAYGAQDVYLTGNPQITFFKTVYRRYTNFAIESIQQTINGSVGFGNKVSTQISRNGDLITDIVVEFVLTKGGNGGTTYYPAEELLQDVELEIGGQRIDKHYNDWFRTYDALFRMNDDRYNYRRMTDWVNNELVGAQKRFYVPLIFFFNQTPGLALPLIALQYHEVKLYFTLASQVQGVNYNGSSAIAGAAQPTMSVWVDYIFLDTQERTRFAQLPHEYLIEQLQFTGSETATPSATTQASQNIRLNFNHPTKYLAWNFNNPTNYGQYTALANVPGGCSGAGTAAATVTIPDYGNTGTYNEQLAVLDSAKIQLNGQDRFATRKGSYFNKVQPYQSIGGVTPAGVYLYSFALKPAGRQPSGTCNFSRIDNATLSLTYKTCSVDATSPAAVLGNTETVTANTATLLTALNIYAKNYNVLRIMSGMGGLAYAN</sequence>
<keyword evidence="3" id="KW-0946">Virion</keyword>
<feature type="domain" description="Major capsid protein N-terminal" evidence="5">
    <location>
        <begin position="25"/>
        <end position="212"/>
    </location>
</feature>
<dbReference type="EMBL" id="JX997169">
    <property type="protein sequence ID" value="AGE53936.1"/>
    <property type="molecule type" value="Genomic_DNA"/>
</dbReference>
<dbReference type="Proteomes" id="UP000247091">
    <property type="component" value="Segment"/>
</dbReference>
<dbReference type="InterPro" id="IPR007542">
    <property type="entry name" value="MCP_C"/>
</dbReference>
<feature type="domain" description="Major capsid protein C-terminal" evidence="4">
    <location>
        <begin position="215"/>
        <end position="432"/>
    </location>
</feature>
<organism evidence="6 7">
    <name type="scientific">Paramecium bursaria Chlorella virus IL3A</name>
    <name type="common">PBCV-IL3A</name>
    <dbReference type="NCBI Taxonomy" id="46019"/>
    <lineage>
        <taxon>Viruses</taxon>
        <taxon>Varidnaviria</taxon>
        <taxon>Bamfordvirae</taxon>
        <taxon>Nucleocytoviricota</taxon>
        <taxon>Megaviricetes</taxon>
        <taxon>Algavirales</taxon>
        <taxon>Phycodnaviridae</taxon>
        <taxon>Chlorovirus</taxon>
        <taxon>Chlorovirus illinoense</taxon>
    </lineage>
</organism>
<gene>
    <name evidence="6" type="primary">IL-3A_490L</name>
    <name evidence="6" type="ORF">PBCVIL3A_490L</name>
</gene>
<organismHost>
    <name type="scientific">Chlorella</name>
    <dbReference type="NCBI Taxonomy" id="3071"/>
</organismHost>
<dbReference type="InterPro" id="IPR016112">
    <property type="entry name" value="VP_dsDNA_II"/>
</dbReference>
<dbReference type="GO" id="GO:0005198">
    <property type="term" value="F:structural molecule activity"/>
    <property type="evidence" value="ECO:0007669"/>
    <property type="project" value="InterPro"/>
</dbReference>
<dbReference type="GO" id="GO:0019028">
    <property type="term" value="C:viral capsid"/>
    <property type="evidence" value="ECO:0007669"/>
    <property type="project" value="UniProtKB-KW"/>
</dbReference>
<reference evidence="6 7" key="1">
    <citation type="submission" date="2012-10" db="EMBL/GenBank/DDBJ databases">
        <title>Towards defining the chloroviruses: a genomic journey through a genus of large DNA viruses.</title>
        <authorList>
            <person name="Jeanniard A."/>
            <person name="Dunigan D.D."/>
            <person name="Gurnon J.R."/>
            <person name="Agarkova I."/>
            <person name="Kang M."/>
            <person name="Vitek J."/>
            <person name="Duncan G."/>
            <person name="McClung O.W."/>
            <person name="Larsen M."/>
            <person name="Claverie J.-M."/>
            <person name="Van Etten J.L."/>
            <person name="Blanc G."/>
        </authorList>
    </citation>
    <scope>NUCLEOTIDE SEQUENCE [LARGE SCALE GENOMIC DNA]</scope>
</reference>
<evidence type="ECO:0000259" key="4">
    <source>
        <dbReference type="Pfam" id="PF04451"/>
    </source>
</evidence>